<gene>
    <name evidence="1" type="ORF">EH55_04620</name>
</gene>
<accession>A0A073IRT8</accession>
<dbReference type="EMBL" id="JMKI01000031">
    <property type="protein sequence ID" value="KEJ92290.1"/>
    <property type="molecule type" value="Genomic_DNA"/>
</dbReference>
<dbReference type="InterPro" id="IPR010451">
    <property type="entry name" value="Acetoacetate_decarboxylase"/>
</dbReference>
<evidence type="ECO:0000313" key="1">
    <source>
        <dbReference type="EMBL" id="KEJ92290.1"/>
    </source>
</evidence>
<dbReference type="Gene3D" id="2.40.400.10">
    <property type="entry name" value="Acetoacetate decarboxylase-like"/>
    <property type="match status" value="1"/>
</dbReference>
<proteinExistence type="predicted"/>
<evidence type="ECO:0000313" key="2">
    <source>
        <dbReference type="Proteomes" id="UP000027665"/>
    </source>
</evidence>
<organism evidence="1 2">
    <name type="scientific">Synergistes jonesii</name>
    <dbReference type="NCBI Taxonomy" id="2754"/>
    <lineage>
        <taxon>Bacteria</taxon>
        <taxon>Thermotogati</taxon>
        <taxon>Synergistota</taxon>
        <taxon>Synergistia</taxon>
        <taxon>Synergistales</taxon>
        <taxon>Synergistaceae</taxon>
        <taxon>Synergistes</taxon>
    </lineage>
</organism>
<protein>
    <recommendedName>
        <fullName evidence="3">Acetoacetate decarboxylase</fullName>
    </recommendedName>
</protein>
<dbReference type="OrthoDB" id="47893at2"/>
<dbReference type="eggNOG" id="COG4689">
    <property type="taxonomic scope" value="Bacteria"/>
</dbReference>
<sequence>MRGQFRFKDGYTYRMPAVFRNYPFKRDVRVVYDDCRMICVEQRTEEEALAQYIPEDFEIAAPVVNWSYTNCRGVDFMMGGEYRIMQASAPVRYCGGKESIDGCYPLVIFENNAVPVLGGREEDGMPKVVCDISLDRHFENHWFAALSSDCETIMRMNFRQEAEMAPSAVEAYNKGAKMAAFGNRCLPSVDRAGCDYQDYILYPQEIAAERIFTGRGSVEVIAPAEWYIQPYFSQTLYALSGLPNLGFENALRIEGRLRLYVSESRPL</sequence>
<dbReference type="Pfam" id="PF06314">
    <property type="entry name" value="ADC"/>
    <property type="match status" value="1"/>
</dbReference>
<reference evidence="1 2" key="1">
    <citation type="submission" date="2014-04" db="EMBL/GenBank/DDBJ databases">
        <title>Draft Genome Sequence of Synergistes jonesii.</title>
        <authorList>
            <person name="Coil D.A."/>
            <person name="Eisen J.A."/>
            <person name="Holland-Moritz H.E."/>
        </authorList>
    </citation>
    <scope>NUCLEOTIDE SEQUENCE [LARGE SCALE GENOMIC DNA]</scope>
    <source>
        <strain evidence="1 2">78-1</strain>
    </source>
</reference>
<evidence type="ECO:0008006" key="3">
    <source>
        <dbReference type="Google" id="ProtNLM"/>
    </source>
</evidence>
<comment type="caution">
    <text evidence="1">The sequence shown here is derived from an EMBL/GenBank/DDBJ whole genome shotgun (WGS) entry which is preliminary data.</text>
</comment>
<dbReference type="GO" id="GO:0016829">
    <property type="term" value="F:lyase activity"/>
    <property type="evidence" value="ECO:0007669"/>
    <property type="project" value="InterPro"/>
</dbReference>
<dbReference type="InterPro" id="IPR023375">
    <property type="entry name" value="ADC_dom_sf"/>
</dbReference>
<dbReference type="SUPFAM" id="SSF160104">
    <property type="entry name" value="Acetoacetate decarboxylase-like"/>
    <property type="match status" value="1"/>
</dbReference>
<dbReference type="STRING" id="2754.EH55_04620"/>
<name>A0A073IRT8_9BACT</name>
<keyword evidence="2" id="KW-1185">Reference proteome</keyword>
<dbReference type="AlphaFoldDB" id="A0A073IRT8"/>
<dbReference type="GeneID" id="90983586"/>
<dbReference type="RefSeq" id="WP_037976021.1">
    <property type="nucleotide sequence ID" value="NZ_JMKI01000031.1"/>
</dbReference>
<dbReference type="Proteomes" id="UP000027665">
    <property type="component" value="Unassembled WGS sequence"/>
</dbReference>